<dbReference type="SMART" id="SM00418">
    <property type="entry name" value="HTH_ARSR"/>
    <property type="match status" value="1"/>
</dbReference>
<proteinExistence type="predicted"/>
<keyword evidence="6" id="KW-1185">Reference proteome</keyword>
<name>A0ABS8DJA3_9FIRM</name>
<dbReference type="InterPro" id="IPR051081">
    <property type="entry name" value="HTH_MetalResp_TranReg"/>
</dbReference>
<dbReference type="Pfam" id="PF12840">
    <property type="entry name" value="HTH_20"/>
    <property type="match status" value="1"/>
</dbReference>
<evidence type="ECO:0000313" key="5">
    <source>
        <dbReference type="EMBL" id="MCB7388249.1"/>
    </source>
</evidence>
<dbReference type="CDD" id="cd00090">
    <property type="entry name" value="HTH_ARSR"/>
    <property type="match status" value="1"/>
</dbReference>
<keyword evidence="1" id="KW-0805">Transcription regulation</keyword>
<dbReference type="InterPro" id="IPR047796">
    <property type="entry name" value="SdpR-like_repress"/>
</dbReference>
<dbReference type="PROSITE" id="PS50987">
    <property type="entry name" value="HTH_ARSR_2"/>
    <property type="match status" value="1"/>
</dbReference>
<dbReference type="InterPro" id="IPR036390">
    <property type="entry name" value="WH_DNA-bd_sf"/>
</dbReference>
<dbReference type="InterPro" id="IPR001845">
    <property type="entry name" value="HTH_ArsR_DNA-bd_dom"/>
</dbReference>
<dbReference type="NCBIfam" id="NF033788">
    <property type="entry name" value="HTH_metalloreg"/>
    <property type="match status" value="1"/>
</dbReference>
<evidence type="ECO:0000256" key="3">
    <source>
        <dbReference type="ARBA" id="ARBA00023163"/>
    </source>
</evidence>
<evidence type="ECO:0000256" key="1">
    <source>
        <dbReference type="ARBA" id="ARBA00023015"/>
    </source>
</evidence>
<dbReference type="Gene3D" id="1.10.10.10">
    <property type="entry name" value="Winged helix-like DNA-binding domain superfamily/Winged helix DNA-binding domain"/>
    <property type="match status" value="1"/>
</dbReference>
<dbReference type="PRINTS" id="PR00778">
    <property type="entry name" value="HTHARSR"/>
</dbReference>
<dbReference type="PANTHER" id="PTHR33154:SF33">
    <property type="entry name" value="TRANSCRIPTIONAL REPRESSOR SDPR"/>
    <property type="match status" value="1"/>
</dbReference>
<dbReference type="RefSeq" id="WP_066738479.1">
    <property type="nucleotide sequence ID" value="NZ_JAJCIQ010000009.1"/>
</dbReference>
<comment type="caution">
    <text evidence="5">The sequence shown here is derived from an EMBL/GenBank/DDBJ whole genome shotgun (WGS) entry which is preliminary data.</text>
</comment>
<gene>
    <name evidence="5" type="ORF">LIZ65_13235</name>
</gene>
<evidence type="ECO:0000256" key="2">
    <source>
        <dbReference type="ARBA" id="ARBA00023125"/>
    </source>
</evidence>
<evidence type="ECO:0000259" key="4">
    <source>
        <dbReference type="PROSITE" id="PS50987"/>
    </source>
</evidence>
<keyword evidence="3" id="KW-0804">Transcription</keyword>
<dbReference type="Proteomes" id="UP001299546">
    <property type="component" value="Unassembled WGS sequence"/>
</dbReference>
<evidence type="ECO:0000313" key="6">
    <source>
        <dbReference type="Proteomes" id="UP001299546"/>
    </source>
</evidence>
<reference evidence="5 6" key="1">
    <citation type="submission" date="2021-10" db="EMBL/GenBank/DDBJ databases">
        <title>Collection of gut derived symbiotic bacterial strains cultured from healthy donors.</title>
        <authorList>
            <person name="Lin H."/>
            <person name="Littmann E."/>
            <person name="Kohout C."/>
            <person name="Pamer E.G."/>
        </authorList>
    </citation>
    <scope>NUCLEOTIDE SEQUENCE [LARGE SCALE GENOMIC DNA]</scope>
    <source>
        <strain evidence="5 6">DFI.1.165</strain>
    </source>
</reference>
<organism evidence="5 6">
    <name type="scientific">Bariatricus massiliensis</name>
    <dbReference type="NCBI Taxonomy" id="1745713"/>
    <lineage>
        <taxon>Bacteria</taxon>
        <taxon>Bacillati</taxon>
        <taxon>Bacillota</taxon>
        <taxon>Clostridia</taxon>
        <taxon>Lachnospirales</taxon>
        <taxon>Lachnospiraceae</taxon>
        <taxon>Bariatricus</taxon>
    </lineage>
</organism>
<protein>
    <submittedName>
        <fullName evidence="5">Autorepressor SdpR family transcription factor</fullName>
    </submittedName>
</protein>
<keyword evidence="2" id="KW-0238">DNA-binding</keyword>
<dbReference type="NCBIfam" id="NF033789">
    <property type="entry name" value="repress_SdpR"/>
    <property type="match status" value="1"/>
</dbReference>
<dbReference type="PANTHER" id="PTHR33154">
    <property type="entry name" value="TRANSCRIPTIONAL REGULATOR, ARSR FAMILY"/>
    <property type="match status" value="1"/>
</dbReference>
<sequence>MSFAETFKALSDPVRREILVLLKGGRMSAGEIGSHFDMTGATISYHLSVLKKADLVWETKEKNFVYYELNTSVVEEIMVWLSELRGGHGNDEV</sequence>
<feature type="domain" description="HTH arsR-type" evidence="4">
    <location>
        <begin position="1"/>
        <end position="89"/>
    </location>
</feature>
<accession>A0ABS8DJA3</accession>
<dbReference type="InterPro" id="IPR036388">
    <property type="entry name" value="WH-like_DNA-bd_sf"/>
</dbReference>
<dbReference type="EMBL" id="JAJCIS010000009">
    <property type="protein sequence ID" value="MCB7388249.1"/>
    <property type="molecule type" value="Genomic_DNA"/>
</dbReference>
<dbReference type="InterPro" id="IPR011991">
    <property type="entry name" value="ArsR-like_HTH"/>
</dbReference>
<dbReference type="SUPFAM" id="SSF46785">
    <property type="entry name" value="Winged helix' DNA-binding domain"/>
    <property type="match status" value="1"/>
</dbReference>